<dbReference type="OrthoDB" id="382863at2759"/>
<dbReference type="PANTHER" id="PTHR21178:SF8">
    <property type="entry name" value="CILIA- AND FLAGELLA-ASSOCIATED PROTEIN 61"/>
    <property type="match status" value="1"/>
</dbReference>
<dbReference type="AlphaFoldDB" id="A0A4V1IPN9"/>
<dbReference type="InterPro" id="IPR038884">
    <property type="entry name" value="CFAP61"/>
</dbReference>
<dbReference type="PANTHER" id="PTHR21178">
    <property type="entry name" value="CILIA- AND FLAGELLA-ASSOCIATED PROTEIN 61"/>
    <property type="match status" value="1"/>
</dbReference>
<accession>A0A4V1IPN9</accession>
<protein>
    <recommendedName>
        <fullName evidence="3">FAD/NAD(P)-binding domain-containing protein</fullName>
    </recommendedName>
</protein>
<feature type="non-terminal residue" evidence="1">
    <location>
        <position position="1"/>
    </location>
</feature>
<evidence type="ECO:0000313" key="2">
    <source>
        <dbReference type="Proteomes" id="UP000269721"/>
    </source>
</evidence>
<dbReference type="Proteomes" id="UP000269721">
    <property type="component" value="Unassembled WGS sequence"/>
</dbReference>
<dbReference type="Gene3D" id="3.50.50.60">
    <property type="entry name" value="FAD/NAD(P)-binding domain"/>
    <property type="match status" value="2"/>
</dbReference>
<name>A0A4V1IPN9_9FUNG</name>
<keyword evidence="2" id="KW-1185">Reference proteome</keyword>
<dbReference type="SUPFAM" id="SSF51905">
    <property type="entry name" value="FAD/NAD(P)-binding domain"/>
    <property type="match status" value="1"/>
</dbReference>
<dbReference type="EMBL" id="ML000918">
    <property type="protein sequence ID" value="RKO83717.1"/>
    <property type="molecule type" value="Genomic_DNA"/>
</dbReference>
<gene>
    <name evidence="1" type="ORF">BDK51DRAFT_33369</name>
</gene>
<sequence length="427" mass="48270">EVMRCAGITTLLYPVNEVARRDAGTKRIVVRELVPVQRRREIQFPNNLRDGENVPPSVLCNMQMLTTALLYEPKIVVNTRIVVVGGSDTGVAYLEKLVYSSHLHFTNLTLISTDGVPEIMENSPYVSRRCYTRVELKQTGLDHYVRIIRSTTKEFDRVLKRVKLSNGSYVAYDYLILTPGMQFDASTLHETLAETYGVFPLNRNNHAELSDAVGIEAASFSAPLAMVYGRDLQAYAGVQFLISRGYSPERIVLAIPPLRLPSSCFDNPVVENMVHKTLQDLGVKLLVGYRIIEWEDEKGSLSAVTVKSKEARATQNLTNLTLLLYADETSVARETFRSINDSCLVFDGRLVIDKYFRTQDPFIYAAGSITKFSSRYETKWIQEFYDSREVGRKLADFMLPFFDPTCLPQPMKDNTELLAYHDAKKGG</sequence>
<organism evidence="1 2">
    <name type="scientific">Blyttiomyces helicus</name>
    <dbReference type="NCBI Taxonomy" id="388810"/>
    <lineage>
        <taxon>Eukaryota</taxon>
        <taxon>Fungi</taxon>
        <taxon>Fungi incertae sedis</taxon>
        <taxon>Chytridiomycota</taxon>
        <taxon>Chytridiomycota incertae sedis</taxon>
        <taxon>Chytridiomycetes</taxon>
        <taxon>Chytridiomycetes incertae sedis</taxon>
        <taxon>Blyttiomyces</taxon>
    </lineage>
</organism>
<proteinExistence type="predicted"/>
<evidence type="ECO:0008006" key="3">
    <source>
        <dbReference type="Google" id="ProtNLM"/>
    </source>
</evidence>
<dbReference type="InterPro" id="IPR036188">
    <property type="entry name" value="FAD/NAD-bd_sf"/>
</dbReference>
<reference evidence="2" key="1">
    <citation type="journal article" date="2018" name="Nat. Microbiol.">
        <title>Leveraging single-cell genomics to expand the fungal tree of life.</title>
        <authorList>
            <person name="Ahrendt S.R."/>
            <person name="Quandt C.A."/>
            <person name="Ciobanu D."/>
            <person name="Clum A."/>
            <person name="Salamov A."/>
            <person name="Andreopoulos B."/>
            <person name="Cheng J.F."/>
            <person name="Woyke T."/>
            <person name="Pelin A."/>
            <person name="Henrissat B."/>
            <person name="Reynolds N.K."/>
            <person name="Benny G.L."/>
            <person name="Smith M.E."/>
            <person name="James T.Y."/>
            <person name="Grigoriev I.V."/>
        </authorList>
    </citation>
    <scope>NUCLEOTIDE SEQUENCE [LARGE SCALE GENOMIC DNA]</scope>
</reference>
<evidence type="ECO:0000313" key="1">
    <source>
        <dbReference type="EMBL" id="RKO83717.1"/>
    </source>
</evidence>